<dbReference type="RefSeq" id="WP_344460481.1">
    <property type="nucleotide sequence ID" value="NZ_BAAANT010000002.1"/>
</dbReference>
<keyword evidence="4" id="KW-1185">Reference proteome</keyword>
<comment type="caution">
    <text evidence="3">The sequence shown here is derived from an EMBL/GenBank/DDBJ whole genome shotgun (WGS) entry which is preliminary data.</text>
</comment>
<feature type="transmembrane region" description="Helical" evidence="2">
    <location>
        <begin position="32"/>
        <end position="50"/>
    </location>
</feature>
<evidence type="ECO:0000313" key="4">
    <source>
        <dbReference type="Proteomes" id="UP001422759"/>
    </source>
</evidence>
<protein>
    <recommendedName>
        <fullName evidence="5">Integral membrane protein</fullName>
    </recommendedName>
</protein>
<evidence type="ECO:0008006" key="5">
    <source>
        <dbReference type="Google" id="ProtNLM"/>
    </source>
</evidence>
<dbReference type="Pfam" id="PF19609">
    <property type="entry name" value="DUF6114"/>
    <property type="match status" value="1"/>
</dbReference>
<feature type="region of interest" description="Disordered" evidence="1">
    <location>
        <begin position="142"/>
        <end position="164"/>
    </location>
</feature>
<keyword evidence="2" id="KW-0812">Transmembrane</keyword>
<proteinExistence type="predicted"/>
<sequence length="164" mass="17228">MSSAIAAEWPEETGGFSRLRLKFRTWRRTRPFWGGLLAMIAGLPIMYFPYAKLHLAGLTMTMATTAGAGSLIIGLLMITLGLTAWFQPLVRVFCGVAVTILALVSVPVSNLGGFGMGLITGLLGGGLLAAWTPLKVQPSAAAAAPQALDEQQAEAEDTAPGEQL</sequence>
<evidence type="ECO:0000313" key="3">
    <source>
        <dbReference type="EMBL" id="GAA2132250.1"/>
    </source>
</evidence>
<feature type="transmembrane region" description="Helical" evidence="2">
    <location>
        <begin position="62"/>
        <end position="82"/>
    </location>
</feature>
<dbReference type="EMBL" id="BAAANT010000002">
    <property type="protein sequence ID" value="GAA2132250.1"/>
    <property type="molecule type" value="Genomic_DNA"/>
</dbReference>
<accession>A0ABN2YU59</accession>
<organism evidence="3 4">
    <name type="scientific">Kitasatospora kazusensis</name>
    <dbReference type="NCBI Taxonomy" id="407974"/>
    <lineage>
        <taxon>Bacteria</taxon>
        <taxon>Bacillati</taxon>
        <taxon>Actinomycetota</taxon>
        <taxon>Actinomycetes</taxon>
        <taxon>Kitasatosporales</taxon>
        <taxon>Streptomycetaceae</taxon>
        <taxon>Kitasatospora</taxon>
    </lineage>
</organism>
<name>A0ABN2YU59_9ACTN</name>
<gene>
    <name evidence="3" type="ORF">GCM10009760_07020</name>
</gene>
<reference evidence="3 4" key="1">
    <citation type="journal article" date="2019" name="Int. J. Syst. Evol. Microbiol.">
        <title>The Global Catalogue of Microorganisms (GCM) 10K type strain sequencing project: providing services to taxonomists for standard genome sequencing and annotation.</title>
        <authorList>
            <consortium name="The Broad Institute Genomics Platform"/>
            <consortium name="The Broad Institute Genome Sequencing Center for Infectious Disease"/>
            <person name="Wu L."/>
            <person name="Ma J."/>
        </authorList>
    </citation>
    <scope>NUCLEOTIDE SEQUENCE [LARGE SCALE GENOMIC DNA]</scope>
    <source>
        <strain evidence="3 4">JCM 14560</strain>
    </source>
</reference>
<dbReference type="InterPro" id="IPR046096">
    <property type="entry name" value="DUF6114"/>
</dbReference>
<keyword evidence="2" id="KW-0472">Membrane</keyword>
<keyword evidence="2" id="KW-1133">Transmembrane helix</keyword>
<evidence type="ECO:0000256" key="1">
    <source>
        <dbReference type="SAM" id="MobiDB-lite"/>
    </source>
</evidence>
<feature type="transmembrane region" description="Helical" evidence="2">
    <location>
        <begin position="89"/>
        <end position="108"/>
    </location>
</feature>
<feature type="transmembrane region" description="Helical" evidence="2">
    <location>
        <begin position="114"/>
        <end position="131"/>
    </location>
</feature>
<evidence type="ECO:0000256" key="2">
    <source>
        <dbReference type="SAM" id="Phobius"/>
    </source>
</evidence>
<dbReference type="Proteomes" id="UP001422759">
    <property type="component" value="Unassembled WGS sequence"/>
</dbReference>
<feature type="compositionally biased region" description="Acidic residues" evidence="1">
    <location>
        <begin position="151"/>
        <end position="164"/>
    </location>
</feature>